<dbReference type="RefSeq" id="WP_013905271.1">
    <property type="nucleotide sequence ID" value="NC_015680.1"/>
</dbReference>
<feature type="domain" description="RCK C-terminal" evidence="2">
    <location>
        <begin position="146"/>
        <end position="234"/>
    </location>
</feature>
<dbReference type="AlphaFoldDB" id="F8AHT1"/>
<dbReference type="GO" id="GO:0008324">
    <property type="term" value="F:monoatomic cation transmembrane transporter activity"/>
    <property type="evidence" value="ECO:0007669"/>
    <property type="project" value="InterPro"/>
</dbReference>
<keyword evidence="1" id="KW-1133">Transmembrane helix</keyword>
<keyword evidence="4" id="KW-1185">Reference proteome</keyword>
<name>F8AHT1_PYRYC</name>
<dbReference type="InterPro" id="IPR036721">
    <property type="entry name" value="RCK_C_sf"/>
</dbReference>
<feature type="transmembrane region" description="Helical" evidence="1">
    <location>
        <begin position="99"/>
        <end position="118"/>
    </location>
</feature>
<sequence length="261" mass="28912">MALGIIPLVSFLLVVLISVIIVRIGAVALEMTGLSRDVAAFQAQSAFSGVGFTTSESEYVVAHPVRRRIIRTLMFLGSAGITSAIATLVLSFMETSPQQAGVRLLLLVVGLIAMYIFFRSKLVERAMRRVIRKVLGRLAPSLRIYDYSQLLGITRGYSISQIRVKKNSWLANKTLRELELDKEGVLVLGIYRKVNGKEVYIGAPHGNTKIMPGDLVILYGPEDTLLNLSRRVKGARGKAEHEEAVEKARLRSMQEEMEGRI</sequence>
<evidence type="ECO:0000313" key="4">
    <source>
        <dbReference type="Proteomes" id="UP000008386"/>
    </source>
</evidence>
<dbReference type="eggNOG" id="arCOG05758">
    <property type="taxonomic scope" value="Archaea"/>
</dbReference>
<organism evidence="3 4">
    <name type="scientific">Pyrococcus yayanosii (strain CH1 / JCM 16557)</name>
    <dbReference type="NCBI Taxonomy" id="529709"/>
    <lineage>
        <taxon>Archaea</taxon>
        <taxon>Methanobacteriati</taxon>
        <taxon>Methanobacteriota</taxon>
        <taxon>Thermococci</taxon>
        <taxon>Thermococcales</taxon>
        <taxon>Thermococcaceae</taxon>
        <taxon>Pyrococcus</taxon>
    </lineage>
</organism>
<keyword evidence="1" id="KW-0472">Membrane</keyword>
<feature type="transmembrane region" description="Helical" evidence="1">
    <location>
        <begin position="73"/>
        <end position="93"/>
    </location>
</feature>
<dbReference type="GeneID" id="10837100"/>
<dbReference type="KEGG" id="pya:PYCH_05240"/>
<dbReference type="Gene3D" id="3.30.70.1450">
    <property type="entry name" value="Regulator of K+ conductance, C-terminal domain"/>
    <property type="match status" value="1"/>
</dbReference>
<dbReference type="HOGENOM" id="CLU_088248_0_0_2"/>
<dbReference type="Pfam" id="PF02080">
    <property type="entry name" value="TrkA_C"/>
    <property type="match status" value="1"/>
</dbReference>
<protein>
    <recommendedName>
        <fullName evidence="2">RCK C-terminal domain-containing protein</fullName>
    </recommendedName>
</protein>
<reference evidence="3 4" key="1">
    <citation type="journal article" date="2011" name="J. Bacteriol.">
        <title>Complete genome sequence of the obligate piezophilic hyperthermophilic archaeon Pyrococcus yayanosii CH1.</title>
        <authorList>
            <person name="Jun X."/>
            <person name="Lupeng L."/>
            <person name="Minjuan X."/>
            <person name="Oger P."/>
            <person name="Fengping W."/>
            <person name="Jebbar M."/>
            <person name="Xiang X."/>
        </authorList>
    </citation>
    <scope>NUCLEOTIDE SEQUENCE [LARGE SCALE GENOMIC DNA]</scope>
    <source>
        <strain evidence="4">CH1 / JCM 16557</strain>
    </source>
</reference>
<evidence type="ECO:0000259" key="2">
    <source>
        <dbReference type="PROSITE" id="PS51202"/>
    </source>
</evidence>
<dbReference type="Proteomes" id="UP000008386">
    <property type="component" value="Chromosome"/>
</dbReference>
<keyword evidence="1" id="KW-0812">Transmembrane</keyword>
<proteinExistence type="predicted"/>
<dbReference type="SUPFAM" id="SSF116726">
    <property type="entry name" value="TrkA C-terminal domain-like"/>
    <property type="match status" value="1"/>
</dbReference>
<feature type="transmembrane region" description="Helical" evidence="1">
    <location>
        <begin position="6"/>
        <end position="26"/>
    </location>
</feature>
<evidence type="ECO:0000313" key="3">
    <source>
        <dbReference type="EMBL" id="AEH24214.1"/>
    </source>
</evidence>
<dbReference type="GO" id="GO:0006813">
    <property type="term" value="P:potassium ion transport"/>
    <property type="evidence" value="ECO:0007669"/>
    <property type="project" value="InterPro"/>
</dbReference>
<accession>F8AHT1</accession>
<evidence type="ECO:0000256" key="1">
    <source>
        <dbReference type="SAM" id="Phobius"/>
    </source>
</evidence>
<dbReference type="PROSITE" id="PS51202">
    <property type="entry name" value="RCK_C"/>
    <property type="match status" value="1"/>
</dbReference>
<dbReference type="EMBL" id="CP002779">
    <property type="protein sequence ID" value="AEH24214.1"/>
    <property type="molecule type" value="Genomic_DNA"/>
</dbReference>
<dbReference type="InterPro" id="IPR006037">
    <property type="entry name" value="RCK_C"/>
</dbReference>
<dbReference type="STRING" id="529709.PYCH_05240"/>
<gene>
    <name evidence="3" type="ordered locus">PYCH_05240</name>
</gene>